<dbReference type="EMBL" id="REGN01008965">
    <property type="protein sequence ID" value="RNA02236.1"/>
    <property type="molecule type" value="Genomic_DNA"/>
</dbReference>
<reference evidence="1 2" key="1">
    <citation type="journal article" date="2018" name="Sci. Rep.">
        <title>Genomic signatures of local adaptation to the degree of environmental predictability in rotifers.</title>
        <authorList>
            <person name="Franch-Gras L."/>
            <person name="Hahn C."/>
            <person name="Garcia-Roger E.M."/>
            <person name="Carmona M.J."/>
            <person name="Serra M."/>
            <person name="Gomez A."/>
        </authorList>
    </citation>
    <scope>NUCLEOTIDE SEQUENCE [LARGE SCALE GENOMIC DNA]</scope>
    <source>
        <strain evidence="1">HYR1</strain>
    </source>
</reference>
<feature type="non-terminal residue" evidence="1">
    <location>
        <position position="1"/>
    </location>
</feature>
<name>A0A3M7PSZ4_BRAPC</name>
<keyword evidence="2" id="KW-1185">Reference proteome</keyword>
<organism evidence="1 2">
    <name type="scientific">Brachionus plicatilis</name>
    <name type="common">Marine rotifer</name>
    <name type="synonym">Brachionus muelleri</name>
    <dbReference type="NCBI Taxonomy" id="10195"/>
    <lineage>
        <taxon>Eukaryota</taxon>
        <taxon>Metazoa</taxon>
        <taxon>Spiralia</taxon>
        <taxon>Gnathifera</taxon>
        <taxon>Rotifera</taxon>
        <taxon>Eurotatoria</taxon>
        <taxon>Monogononta</taxon>
        <taxon>Pseudotrocha</taxon>
        <taxon>Ploima</taxon>
        <taxon>Brachionidae</taxon>
        <taxon>Brachionus</taxon>
    </lineage>
</organism>
<evidence type="ECO:0000313" key="2">
    <source>
        <dbReference type="Proteomes" id="UP000276133"/>
    </source>
</evidence>
<gene>
    <name evidence="1" type="ORF">BpHYR1_040652</name>
</gene>
<comment type="caution">
    <text evidence="1">The sequence shown here is derived from an EMBL/GenBank/DDBJ whole genome shotgun (WGS) entry which is preliminary data.</text>
</comment>
<proteinExistence type="predicted"/>
<sequence length="75" mass="8722">TKKISKDCNEKIYNEIQLKAVRNSISHTFTNSLLVLVNKNRQRMYELASNKQILAFSIFFNSIFNGTPVNKHAKY</sequence>
<dbReference type="AlphaFoldDB" id="A0A3M7PSZ4"/>
<evidence type="ECO:0000313" key="1">
    <source>
        <dbReference type="EMBL" id="RNA02236.1"/>
    </source>
</evidence>
<accession>A0A3M7PSZ4</accession>
<protein>
    <submittedName>
        <fullName evidence="1">Uncharacterized protein</fullName>
    </submittedName>
</protein>
<dbReference type="Proteomes" id="UP000276133">
    <property type="component" value="Unassembled WGS sequence"/>
</dbReference>